<dbReference type="NCBIfam" id="TIGR03534">
    <property type="entry name" value="RF_mod_PrmC"/>
    <property type="match status" value="1"/>
</dbReference>
<evidence type="ECO:0000256" key="4">
    <source>
        <dbReference type="ARBA" id="ARBA00048391"/>
    </source>
</evidence>
<keyword evidence="3 5" id="KW-0949">S-adenosyl-L-methionine</keyword>
<dbReference type="CDD" id="cd02440">
    <property type="entry name" value="AdoMet_MTases"/>
    <property type="match status" value="1"/>
</dbReference>
<dbReference type="InterPro" id="IPR007848">
    <property type="entry name" value="Small_mtfrase_dom"/>
</dbReference>
<dbReference type="Pfam" id="PF05175">
    <property type="entry name" value="MTS"/>
    <property type="match status" value="1"/>
</dbReference>
<proteinExistence type="inferred from homology"/>
<dbReference type="InterPro" id="IPR029063">
    <property type="entry name" value="SAM-dependent_MTases_sf"/>
</dbReference>
<dbReference type="SUPFAM" id="SSF53335">
    <property type="entry name" value="S-adenosyl-L-methionine-dependent methyltransferases"/>
    <property type="match status" value="1"/>
</dbReference>
<dbReference type="RefSeq" id="WP_056996275.1">
    <property type="nucleotide sequence ID" value="NZ_AYYR01000014.1"/>
</dbReference>
<comment type="catalytic activity">
    <reaction evidence="4 5">
        <text>L-glutaminyl-[peptide chain release factor] + S-adenosyl-L-methionine = N(5)-methyl-L-glutaminyl-[peptide chain release factor] + S-adenosyl-L-homocysteine + H(+)</text>
        <dbReference type="Rhea" id="RHEA:42896"/>
        <dbReference type="Rhea" id="RHEA-COMP:10271"/>
        <dbReference type="Rhea" id="RHEA-COMP:10272"/>
        <dbReference type="ChEBI" id="CHEBI:15378"/>
        <dbReference type="ChEBI" id="CHEBI:30011"/>
        <dbReference type="ChEBI" id="CHEBI:57856"/>
        <dbReference type="ChEBI" id="CHEBI:59789"/>
        <dbReference type="ChEBI" id="CHEBI:61891"/>
        <dbReference type="EC" id="2.1.1.297"/>
    </reaction>
</comment>
<dbReference type="InterPro" id="IPR004556">
    <property type="entry name" value="HemK-like"/>
</dbReference>
<dbReference type="EMBL" id="AYYR01000014">
    <property type="protein sequence ID" value="KRM76980.1"/>
    <property type="molecule type" value="Genomic_DNA"/>
</dbReference>
<protein>
    <recommendedName>
        <fullName evidence="5">Release factor glutamine methyltransferase</fullName>
        <shortName evidence="5">RF MTase</shortName>
        <ecNumber evidence="5">2.1.1.297</ecNumber>
    </recommendedName>
    <alternativeName>
        <fullName evidence="5">N5-glutamine methyltransferase PrmC</fullName>
    </alternativeName>
    <alternativeName>
        <fullName evidence="5">Protein-(glutamine-N5) MTase PrmC</fullName>
    </alternativeName>
    <alternativeName>
        <fullName evidence="5">Protein-glutamine N-methyltransferase PrmC</fullName>
    </alternativeName>
</protein>
<keyword evidence="1 5" id="KW-0489">Methyltransferase</keyword>
<dbReference type="Gene3D" id="1.10.8.10">
    <property type="entry name" value="DNA helicase RuvA subunit, C-terminal domain"/>
    <property type="match status" value="1"/>
</dbReference>
<dbReference type="HAMAP" id="MF_02126">
    <property type="entry name" value="RF_methyltr_PrmC"/>
    <property type="match status" value="1"/>
</dbReference>
<evidence type="ECO:0000313" key="8">
    <source>
        <dbReference type="EMBL" id="KRM76980.1"/>
    </source>
</evidence>
<dbReference type="Pfam" id="PF17827">
    <property type="entry name" value="PrmC_N"/>
    <property type="match status" value="1"/>
</dbReference>
<dbReference type="PANTHER" id="PTHR18895">
    <property type="entry name" value="HEMK METHYLTRANSFERASE"/>
    <property type="match status" value="1"/>
</dbReference>
<name>A0A0R2BHF5_SECCO</name>
<dbReference type="PATRIC" id="fig|1423733.4.peg.692"/>
<comment type="caution">
    <text evidence="5">Lacks conserved residue(s) required for the propagation of feature annotation.</text>
</comment>
<evidence type="ECO:0000313" key="9">
    <source>
        <dbReference type="Proteomes" id="UP000051845"/>
    </source>
</evidence>
<feature type="domain" description="Methyltransferase small" evidence="6">
    <location>
        <begin position="106"/>
        <end position="194"/>
    </location>
</feature>
<keyword evidence="2 5" id="KW-0808">Transferase</keyword>
<gene>
    <name evidence="5" type="primary">prmC</name>
    <name evidence="8" type="ORF">FC82_GL000665</name>
</gene>
<dbReference type="Proteomes" id="UP000051845">
    <property type="component" value="Unassembled WGS sequence"/>
</dbReference>
<feature type="domain" description="Release factor glutamine methyltransferase N-terminal" evidence="7">
    <location>
        <begin position="8"/>
        <end position="76"/>
    </location>
</feature>
<dbReference type="Gene3D" id="3.40.50.150">
    <property type="entry name" value="Vaccinia Virus protein VP39"/>
    <property type="match status" value="1"/>
</dbReference>
<sequence length="282" mass="30969">MANMTYLEALRWASLRIQSKALDESAANYLMLALNNMDQTHLLMAYREPMPAAALSRFQEAIEQYVQGTPPQYIVGTADFYGRSFTVTDQVLIPRQETEELVEWVLDTIPATPASVLDVGTGSGAIGLTLKAERPDWQVTLTDISDGAAKVAQENAARLYSAVTIQVGDLLQPVSGQSFDVVVSNPPYIDPTEVSVMDDDVVKSEPHLALFAAHKGLAIYERLAQQLADKVVTTSHLFVEIGYQQGPDVKRIFEAAFPTATVTIKQDIAGHDRMVHVVFTED</sequence>
<dbReference type="NCBIfam" id="TIGR00536">
    <property type="entry name" value="hemK_fam"/>
    <property type="match status" value="1"/>
</dbReference>
<evidence type="ECO:0000259" key="6">
    <source>
        <dbReference type="Pfam" id="PF05175"/>
    </source>
</evidence>
<accession>A0A0R2BHF5</accession>
<dbReference type="GO" id="GO:0032259">
    <property type="term" value="P:methylation"/>
    <property type="evidence" value="ECO:0007669"/>
    <property type="project" value="UniProtKB-KW"/>
</dbReference>
<evidence type="ECO:0000256" key="1">
    <source>
        <dbReference type="ARBA" id="ARBA00022603"/>
    </source>
</evidence>
<dbReference type="GO" id="GO:0003676">
    <property type="term" value="F:nucleic acid binding"/>
    <property type="evidence" value="ECO:0007669"/>
    <property type="project" value="InterPro"/>
</dbReference>
<reference evidence="8 9" key="1">
    <citation type="journal article" date="2015" name="Genome Announc.">
        <title>Expanding the biotechnology potential of lactobacilli through comparative genomics of 213 strains and associated genera.</title>
        <authorList>
            <person name="Sun Z."/>
            <person name="Harris H.M."/>
            <person name="McCann A."/>
            <person name="Guo C."/>
            <person name="Argimon S."/>
            <person name="Zhang W."/>
            <person name="Yang X."/>
            <person name="Jeffery I.B."/>
            <person name="Cooney J.C."/>
            <person name="Kagawa T.F."/>
            <person name="Liu W."/>
            <person name="Song Y."/>
            <person name="Salvetti E."/>
            <person name="Wrobel A."/>
            <person name="Rasinkangas P."/>
            <person name="Parkhill J."/>
            <person name="Rea M.C."/>
            <person name="O'Sullivan O."/>
            <person name="Ritari J."/>
            <person name="Douillard F.P."/>
            <person name="Paul Ross R."/>
            <person name="Yang R."/>
            <person name="Briner A.E."/>
            <person name="Felis G.E."/>
            <person name="de Vos W.M."/>
            <person name="Barrangou R."/>
            <person name="Klaenhammer T.R."/>
            <person name="Caufield P.W."/>
            <person name="Cui Y."/>
            <person name="Zhang H."/>
            <person name="O'Toole P.W."/>
        </authorList>
    </citation>
    <scope>NUCLEOTIDE SEQUENCE [LARGE SCALE GENOMIC DNA]</scope>
    <source>
        <strain evidence="8 9">DSM 20515</strain>
    </source>
</reference>
<evidence type="ECO:0000256" key="3">
    <source>
        <dbReference type="ARBA" id="ARBA00022691"/>
    </source>
</evidence>
<dbReference type="PROSITE" id="PS00092">
    <property type="entry name" value="N6_MTASE"/>
    <property type="match status" value="1"/>
</dbReference>
<dbReference type="InterPro" id="IPR040758">
    <property type="entry name" value="PrmC_N"/>
</dbReference>
<evidence type="ECO:0000256" key="2">
    <source>
        <dbReference type="ARBA" id="ARBA00022679"/>
    </source>
</evidence>
<dbReference type="GO" id="GO:0102559">
    <property type="term" value="F:peptide chain release factor N(5)-glutamine methyltransferase activity"/>
    <property type="evidence" value="ECO:0007669"/>
    <property type="project" value="UniProtKB-EC"/>
</dbReference>
<comment type="similarity">
    <text evidence="5">Belongs to the protein N5-glutamine methyltransferase family. PrmC subfamily.</text>
</comment>
<comment type="caution">
    <text evidence="8">The sequence shown here is derived from an EMBL/GenBank/DDBJ whole genome shotgun (WGS) entry which is preliminary data.</text>
</comment>
<feature type="binding site" evidence="5">
    <location>
        <begin position="185"/>
        <end position="188"/>
    </location>
    <ligand>
        <name>substrate</name>
    </ligand>
</feature>
<evidence type="ECO:0000256" key="5">
    <source>
        <dbReference type="HAMAP-Rule" id="MF_02126"/>
    </source>
</evidence>
<feature type="binding site" evidence="5">
    <location>
        <begin position="120"/>
        <end position="124"/>
    </location>
    <ligand>
        <name>S-adenosyl-L-methionine</name>
        <dbReference type="ChEBI" id="CHEBI:59789"/>
    </ligand>
</feature>
<dbReference type="InterPro" id="IPR050320">
    <property type="entry name" value="N5-glutamine_MTase"/>
</dbReference>
<organism evidence="8 9">
    <name type="scientific">Secundilactobacillus collinoides DSM 20515 = JCM 1123</name>
    <dbReference type="NCBI Taxonomy" id="1423733"/>
    <lineage>
        <taxon>Bacteria</taxon>
        <taxon>Bacillati</taxon>
        <taxon>Bacillota</taxon>
        <taxon>Bacilli</taxon>
        <taxon>Lactobacillales</taxon>
        <taxon>Lactobacillaceae</taxon>
        <taxon>Secundilactobacillus</taxon>
    </lineage>
</organism>
<dbReference type="STRING" id="33960.TY91_08800"/>
<dbReference type="EC" id="2.1.1.297" evidence="5"/>
<feature type="binding site" evidence="5">
    <location>
        <position position="185"/>
    </location>
    <ligand>
        <name>S-adenosyl-L-methionine</name>
        <dbReference type="ChEBI" id="CHEBI:59789"/>
    </ligand>
</feature>
<feature type="binding site" evidence="5">
    <location>
        <position position="143"/>
    </location>
    <ligand>
        <name>S-adenosyl-L-methionine</name>
        <dbReference type="ChEBI" id="CHEBI:59789"/>
    </ligand>
</feature>
<dbReference type="AlphaFoldDB" id="A0A0R2BHF5"/>
<dbReference type="PANTHER" id="PTHR18895:SF74">
    <property type="entry name" value="MTRF1L RELEASE FACTOR GLUTAMINE METHYLTRANSFERASE"/>
    <property type="match status" value="1"/>
</dbReference>
<evidence type="ECO:0000259" key="7">
    <source>
        <dbReference type="Pfam" id="PF17827"/>
    </source>
</evidence>
<dbReference type="InterPro" id="IPR002052">
    <property type="entry name" value="DNA_methylase_N6_adenine_CS"/>
</dbReference>
<dbReference type="InterPro" id="IPR019874">
    <property type="entry name" value="RF_methyltr_PrmC"/>
</dbReference>
<comment type="function">
    <text evidence="5">Methylates the class 1 translation termination release factors RF1/PrfA and RF2/PrfB on the glutamine residue of the universally conserved GGQ motif.</text>
</comment>